<evidence type="ECO:0000313" key="1">
    <source>
        <dbReference type="EMBL" id="GFU18909.1"/>
    </source>
</evidence>
<dbReference type="AlphaFoldDB" id="A0A8X6UHS2"/>
<keyword evidence="2" id="KW-1185">Reference proteome</keyword>
<comment type="caution">
    <text evidence="1">The sequence shown here is derived from an EMBL/GenBank/DDBJ whole genome shotgun (WGS) entry which is preliminary data.</text>
</comment>
<name>A0A8X6UHS2_NEPPI</name>
<sequence>DMAFSLEECITGTTAYPGKIHTDPSPESRDPP</sequence>
<evidence type="ECO:0000313" key="2">
    <source>
        <dbReference type="Proteomes" id="UP000887013"/>
    </source>
</evidence>
<gene>
    <name evidence="1" type="ORF">NPIL_234401</name>
</gene>
<feature type="non-terminal residue" evidence="1">
    <location>
        <position position="1"/>
    </location>
</feature>
<reference evidence="1" key="1">
    <citation type="submission" date="2020-08" db="EMBL/GenBank/DDBJ databases">
        <title>Multicomponent nature underlies the extraordinary mechanical properties of spider dragline silk.</title>
        <authorList>
            <person name="Kono N."/>
            <person name="Nakamura H."/>
            <person name="Mori M."/>
            <person name="Yoshida Y."/>
            <person name="Ohtoshi R."/>
            <person name="Malay A.D."/>
            <person name="Moran D.A.P."/>
            <person name="Tomita M."/>
            <person name="Numata K."/>
            <person name="Arakawa K."/>
        </authorList>
    </citation>
    <scope>NUCLEOTIDE SEQUENCE</scope>
</reference>
<dbReference type="EMBL" id="BMAW01080286">
    <property type="protein sequence ID" value="GFU18909.1"/>
    <property type="molecule type" value="Genomic_DNA"/>
</dbReference>
<dbReference type="Proteomes" id="UP000887013">
    <property type="component" value="Unassembled WGS sequence"/>
</dbReference>
<organism evidence="1 2">
    <name type="scientific">Nephila pilipes</name>
    <name type="common">Giant wood spider</name>
    <name type="synonym">Nephila maculata</name>
    <dbReference type="NCBI Taxonomy" id="299642"/>
    <lineage>
        <taxon>Eukaryota</taxon>
        <taxon>Metazoa</taxon>
        <taxon>Ecdysozoa</taxon>
        <taxon>Arthropoda</taxon>
        <taxon>Chelicerata</taxon>
        <taxon>Arachnida</taxon>
        <taxon>Araneae</taxon>
        <taxon>Araneomorphae</taxon>
        <taxon>Entelegynae</taxon>
        <taxon>Araneoidea</taxon>
        <taxon>Nephilidae</taxon>
        <taxon>Nephila</taxon>
    </lineage>
</organism>
<accession>A0A8X6UHS2</accession>
<protein>
    <submittedName>
        <fullName evidence="1">Uncharacterized protein</fullName>
    </submittedName>
</protein>
<proteinExistence type="predicted"/>